<dbReference type="EMBL" id="FO082266">
    <property type="protein sequence ID" value="CCO19220.1"/>
    <property type="molecule type" value="Genomic_DNA"/>
</dbReference>
<evidence type="ECO:0000313" key="3">
    <source>
        <dbReference type="Proteomes" id="UP000198341"/>
    </source>
</evidence>
<accession>K8F315</accession>
<evidence type="ECO:0000256" key="1">
    <source>
        <dbReference type="SAM" id="MobiDB-lite"/>
    </source>
</evidence>
<gene>
    <name evidence="2" type="ordered locus">Bathy13g01170</name>
</gene>
<feature type="region of interest" description="Disordered" evidence="1">
    <location>
        <begin position="169"/>
        <end position="192"/>
    </location>
</feature>
<evidence type="ECO:0008006" key="4">
    <source>
        <dbReference type="Google" id="ProtNLM"/>
    </source>
</evidence>
<protein>
    <recommendedName>
        <fullName evidence="4">C2 domain-containing protein</fullName>
    </recommendedName>
</protein>
<dbReference type="Proteomes" id="UP000198341">
    <property type="component" value="Chromosome 13"/>
</dbReference>
<dbReference type="AlphaFoldDB" id="K8F315"/>
<dbReference type="RefSeq" id="XP_007509417.1">
    <property type="nucleotide sequence ID" value="XM_007509355.1"/>
</dbReference>
<reference evidence="2 3" key="1">
    <citation type="submission" date="2011-10" db="EMBL/GenBank/DDBJ databases">
        <authorList>
            <person name="Genoscope - CEA"/>
        </authorList>
    </citation>
    <scope>NUCLEOTIDE SEQUENCE [LARGE SCALE GENOMIC DNA]</scope>
    <source>
        <strain evidence="2 3">RCC 1105</strain>
    </source>
</reference>
<proteinExistence type="predicted"/>
<organism evidence="2 3">
    <name type="scientific">Bathycoccus prasinos</name>
    <dbReference type="NCBI Taxonomy" id="41875"/>
    <lineage>
        <taxon>Eukaryota</taxon>
        <taxon>Viridiplantae</taxon>
        <taxon>Chlorophyta</taxon>
        <taxon>Mamiellophyceae</taxon>
        <taxon>Mamiellales</taxon>
        <taxon>Bathycoccaceae</taxon>
        <taxon>Bathycoccus</taxon>
    </lineage>
</organism>
<evidence type="ECO:0000313" key="2">
    <source>
        <dbReference type="EMBL" id="CCO19220.1"/>
    </source>
</evidence>
<keyword evidence="3" id="KW-1185">Reference proteome</keyword>
<name>K8F315_9CHLO</name>
<dbReference type="KEGG" id="bpg:Bathy13g01170"/>
<feature type="compositionally biased region" description="Basic and acidic residues" evidence="1">
    <location>
        <begin position="232"/>
        <end position="242"/>
    </location>
</feature>
<sequence>MGVLRVKVLELETPASDTQNTKFCAVKVEIRDPVNKDAPRQKRKTEMKEVFDHRIDFADAFEFSIDEEKNEELRILLFKQKTSSFIGGKKAVANAAFHVKQIVLNCEMLNGEIDKSFNLFNRDGNAVGGQVRLILTYYPDKKTPERTGRDGKGAIPDYNDKEYSKEEEAAAKKIQTSFRKKNKAKNGQSGGGLGGKAKLLLGGLISYGLLAFVHNNQEEEKAKKDPKYKKKTLNEKLFEKKSAPANKNGKKK</sequence>
<feature type="region of interest" description="Disordered" evidence="1">
    <location>
        <begin position="218"/>
        <end position="252"/>
    </location>
</feature>
<dbReference type="GeneID" id="19012069"/>